<proteinExistence type="predicted"/>
<reference evidence="2" key="1">
    <citation type="journal article" date="2017" name="Plant J.">
        <title>The pomegranate (Punica granatum L.) genome and the genomics of punicalagin biosynthesis.</title>
        <authorList>
            <person name="Qin G."/>
            <person name="Xu C."/>
            <person name="Ming R."/>
            <person name="Tang H."/>
            <person name="Guyot R."/>
            <person name="Kramer E.M."/>
            <person name="Hu Y."/>
            <person name="Yi X."/>
            <person name="Qi Y."/>
            <person name="Xu X."/>
            <person name="Gao Z."/>
            <person name="Pan H."/>
            <person name="Jian J."/>
            <person name="Tian Y."/>
            <person name="Yue Z."/>
            <person name="Xu Y."/>
        </authorList>
    </citation>
    <scope>NUCLEOTIDE SEQUENCE [LARGE SCALE GENOMIC DNA]</scope>
    <source>
        <strain evidence="2">cv. Dabenzi</strain>
    </source>
</reference>
<accession>A0A218XEZ1</accession>
<dbReference type="AlphaFoldDB" id="A0A218XEZ1"/>
<gene>
    <name evidence="1" type="ORF">CDL15_Pgr005080</name>
</gene>
<dbReference type="EMBL" id="MTKT01001936">
    <property type="protein sequence ID" value="OWM83051.1"/>
    <property type="molecule type" value="Genomic_DNA"/>
</dbReference>
<evidence type="ECO:0000313" key="2">
    <source>
        <dbReference type="Proteomes" id="UP000197138"/>
    </source>
</evidence>
<sequence length="377" mass="40280">MSSETQYESCSLVPVTLGHVQAYFRVPFICSWNGRPEDPVKKAFVNVRGVPRLKQETFEMCSEVLLVILIEDAAKDFKRSTPFGPGDCLDASLLAACSPVLDVSRCESTGVARKGEEGECLLKVNAESTGQARKGEEGECLFKVNAKSTGAARKGEEGECLLKVNAESTGAARKGEEGECLLKVNAESTGQARKESTGQARKGEEGECLFKVNAKSTGAARKGEEGECLLKVNAESTGQARKGEEEECLFKVNAESTGAARKESTGQARKSEEGRCERIVVVCLALGLVYAADDAVTEDYVASSVVGLVIGAVCRGCPGLVTWVAVSLRMPRSCDEGLELWGRAPTYPKGSEIRVRRSSCVCSTCDPGIKIFSFGSL</sequence>
<protein>
    <submittedName>
        <fullName evidence="1">Uncharacterized protein</fullName>
    </submittedName>
</protein>
<evidence type="ECO:0000313" key="1">
    <source>
        <dbReference type="EMBL" id="OWM83051.1"/>
    </source>
</evidence>
<dbReference type="Proteomes" id="UP000197138">
    <property type="component" value="Unassembled WGS sequence"/>
</dbReference>
<comment type="caution">
    <text evidence="1">The sequence shown here is derived from an EMBL/GenBank/DDBJ whole genome shotgun (WGS) entry which is preliminary data.</text>
</comment>
<name>A0A218XEZ1_PUNGR</name>
<organism evidence="1 2">
    <name type="scientific">Punica granatum</name>
    <name type="common">Pomegranate</name>
    <dbReference type="NCBI Taxonomy" id="22663"/>
    <lineage>
        <taxon>Eukaryota</taxon>
        <taxon>Viridiplantae</taxon>
        <taxon>Streptophyta</taxon>
        <taxon>Embryophyta</taxon>
        <taxon>Tracheophyta</taxon>
        <taxon>Spermatophyta</taxon>
        <taxon>Magnoliopsida</taxon>
        <taxon>eudicotyledons</taxon>
        <taxon>Gunneridae</taxon>
        <taxon>Pentapetalae</taxon>
        <taxon>rosids</taxon>
        <taxon>malvids</taxon>
        <taxon>Myrtales</taxon>
        <taxon>Lythraceae</taxon>
        <taxon>Punica</taxon>
    </lineage>
</organism>